<evidence type="ECO:0000313" key="3">
    <source>
        <dbReference type="Proteomes" id="UP001311232"/>
    </source>
</evidence>
<sequence length="206" mass="22277">MPAKSIVPHIKTLLMSGVVCVRKEGMGAKAPTLAHQTPVIMASNPHTRPGKPGWKPHLAHSPPYQEPEQAPSHLGTQLISGLDLPHQPGLAAGLTTEHSGPWLSLASPQQTHPITNTFIPDSPGSPYPLAPDATFTREQLLNIRESSVGSFSPVFIEPESFSEILVGSTAAPSEIFQRRRRGIYARILFVDFSSAFNTINSDTPHQ</sequence>
<keyword evidence="3" id="KW-1185">Reference proteome</keyword>
<comment type="caution">
    <text evidence="2">The sequence shown here is derived from an EMBL/GenBank/DDBJ whole genome shotgun (WGS) entry which is preliminary data.</text>
</comment>
<organism evidence="2 3">
    <name type="scientific">Crenichthys baileyi</name>
    <name type="common">White River springfish</name>
    <dbReference type="NCBI Taxonomy" id="28760"/>
    <lineage>
        <taxon>Eukaryota</taxon>
        <taxon>Metazoa</taxon>
        <taxon>Chordata</taxon>
        <taxon>Craniata</taxon>
        <taxon>Vertebrata</taxon>
        <taxon>Euteleostomi</taxon>
        <taxon>Actinopterygii</taxon>
        <taxon>Neopterygii</taxon>
        <taxon>Teleostei</taxon>
        <taxon>Neoteleostei</taxon>
        <taxon>Acanthomorphata</taxon>
        <taxon>Ovalentaria</taxon>
        <taxon>Atherinomorphae</taxon>
        <taxon>Cyprinodontiformes</taxon>
        <taxon>Goodeidae</taxon>
        <taxon>Crenichthys</taxon>
    </lineage>
</organism>
<name>A0AAV9RLZ0_9TELE</name>
<dbReference type="Proteomes" id="UP001311232">
    <property type="component" value="Unassembled WGS sequence"/>
</dbReference>
<accession>A0AAV9RLZ0</accession>
<dbReference type="EMBL" id="JAHHUM010001690">
    <property type="protein sequence ID" value="KAK5610065.1"/>
    <property type="molecule type" value="Genomic_DNA"/>
</dbReference>
<protein>
    <submittedName>
        <fullName evidence="2">Uncharacterized protein</fullName>
    </submittedName>
</protein>
<proteinExistence type="predicted"/>
<reference evidence="2 3" key="1">
    <citation type="submission" date="2021-06" db="EMBL/GenBank/DDBJ databases">
        <authorList>
            <person name="Palmer J.M."/>
        </authorList>
    </citation>
    <scope>NUCLEOTIDE SEQUENCE [LARGE SCALE GENOMIC DNA]</scope>
    <source>
        <strain evidence="2 3">MEX-2019</strain>
        <tissue evidence="2">Muscle</tissue>
    </source>
</reference>
<feature type="region of interest" description="Disordered" evidence="1">
    <location>
        <begin position="46"/>
        <end position="72"/>
    </location>
</feature>
<evidence type="ECO:0000313" key="2">
    <source>
        <dbReference type="EMBL" id="KAK5610065.1"/>
    </source>
</evidence>
<dbReference type="AlphaFoldDB" id="A0AAV9RLZ0"/>
<gene>
    <name evidence="2" type="ORF">CRENBAI_012920</name>
</gene>
<evidence type="ECO:0000256" key="1">
    <source>
        <dbReference type="SAM" id="MobiDB-lite"/>
    </source>
</evidence>